<protein>
    <submittedName>
        <fullName evidence="1">RxLR effector candidate protein</fullName>
    </submittedName>
</protein>
<feature type="non-terminal residue" evidence="1">
    <location>
        <position position="141"/>
    </location>
</feature>
<dbReference type="EMBL" id="AB922464">
    <property type="protein sequence ID" value="BAP69040.1"/>
    <property type="molecule type" value="mRNA"/>
</dbReference>
<gene>
    <name evidence="1" type="primary">HaRxLL140</name>
</gene>
<accession>A0A090BFJ5</accession>
<organism evidence="1">
    <name type="scientific">Hyaloperonospora arabidopsidis (strain Emoy2)</name>
    <name type="common">Downy mildew agent</name>
    <name type="synonym">Peronospora arabidopsidis</name>
    <dbReference type="NCBI Taxonomy" id="559515"/>
    <lineage>
        <taxon>Eukaryota</taxon>
        <taxon>Sar</taxon>
        <taxon>Stramenopiles</taxon>
        <taxon>Oomycota</taxon>
        <taxon>Peronosporomycetes</taxon>
        <taxon>Peronosporales</taxon>
        <taxon>Peronosporaceae</taxon>
        <taxon>Hyaloperonospora</taxon>
    </lineage>
</organism>
<proteinExistence type="evidence at transcript level"/>
<dbReference type="AlphaFoldDB" id="A0A090BFJ5"/>
<name>A0A090BFJ5_HYAAE</name>
<reference evidence="1" key="1">
    <citation type="journal article" date="2014" name="PLoS Pathog.">
        <title>Expression profiling during Arabidopsis/downy mildew interaction reveals a highly-expressed effector that attenuates responses to salicylic acid.</title>
        <authorList>
            <person name="Asai S."/>
            <person name="Rallapalli G."/>
            <person name="Piquerez S.J.M."/>
            <person name="Caillaud M.C."/>
            <person name="Furzer O.J."/>
            <person name="Ishaque N."/>
            <person name="Wirthmueller L."/>
            <person name="Fabro G."/>
            <person name="Shirasu K."/>
            <person name="Jones J.D.G."/>
        </authorList>
    </citation>
    <scope>NUCLEOTIDE SEQUENCE</scope>
    <source>
        <strain evidence="1">Emoy2</strain>
    </source>
</reference>
<evidence type="ECO:0000313" key="1">
    <source>
        <dbReference type="EMBL" id="BAP69040.1"/>
    </source>
</evidence>
<sequence length="141" mass="16050">MAIYCRLLLLVMKSILFVAISSCSKSFITILWNQLISRFQMAKLVEFDRWGLISEHTNSSIPTDRECFEANRPAGKAIQNPSYFARRRRPQLIGLRPFGVAITRLVRPCSPPIEICKLLKPGGAFTDRLPTSWIKTHSVTK</sequence>